<accession>A0A4U0F844</accession>
<dbReference type="PANTHER" id="PTHR43280">
    <property type="entry name" value="ARAC-FAMILY TRANSCRIPTIONAL REGULATOR"/>
    <property type="match status" value="1"/>
</dbReference>
<dbReference type="InterPro" id="IPR020449">
    <property type="entry name" value="Tscrpt_reg_AraC-type_HTH"/>
</dbReference>
<dbReference type="CDD" id="cd17536">
    <property type="entry name" value="REC_YesN-like"/>
    <property type="match status" value="1"/>
</dbReference>
<organism evidence="7 8">
    <name type="scientific">Cohnella pontilimi</name>
    <dbReference type="NCBI Taxonomy" id="2564100"/>
    <lineage>
        <taxon>Bacteria</taxon>
        <taxon>Bacillati</taxon>
        <taxon>Bacillota</taxon>
        <taxon>Bacilli</taxon>
        <taxon>Bacillales</taxon>
        <taxon>Paenibacillaceae</taxon>
        <taxon>Cohnella</taxon>
    </lineage>
</organism>
<evidence type="ECO:0000313" key="8">
    <source>
        <dbReference type="Proteomes" id="UP000309673"/>
    </source>
</evidence>
<dbReference type="OrthoDB" id="2546565at2"/>
<keyword evidence="2" id="KW-0238">DNA-binding</keyword>
<dbReference type="GO" id="GO:0003700">
    <property type="term" value="F:DNA-binding transcription factor activity"/>
    <property type="evidence" value="ECO:0007669"/>
    <property type="project" value="InterPro"/>
</dbReference>
<dbReference type="InterPro" id="IPR009057">
    <property type="entry name" value="Homeodomain-like_sf"/>
</dbReference>
<dbReference type="Gene3D" id="1.10.10.60">
    <property type="entry name" value="Homeodomain-like"/>
    <property type="match status" value="2"/>
</dbReference>
<evidence type="ECO:0000259" key="6">
    <source>
        <dbReference type="PROSITE" id="PS50110"/>
    </source>
</evidence>
<comment type="caution">
    <text evidence="7">The sequence shown here is derived from an EMBL/GenBank/DDBJ whole genome shotgun (WGS) entry which is preliminary data.</text>
</comment>
<dbReference type="Gene3D" id="3.40.50.2300">
    <property type="match status" value="1"/>
</dbReference>
<dbReference type="Proteomes" id="UP000309673">
    <property type="component" value="Unassembled WGS sequence"/>
</dbReference>
<keyword evidence="3" id="KW-0804">Transcription</keyword>
<dbReference type="GO" id="GO:0043565">
    <property type="term" value="F:sequence-specific DNA binding"/>
    <property type="evidence" value="ECO:0007669"/>
    <property type="project" value="InterPro"/>
</dbReference>
<keyword evidence="1" id="KW-0805">Transcription regulation</keyword>
<feature type="modified residue" description="4-aspartylphosphate" evidence="4">
    <location>
        <position position="54"/>
    </location>
</feature>
<dbReference type="PRINTS" id="PR00032">
    <property type="entry name" value="HTHARAC"/>
</dbReference>
<evidence type="ECO:0000256" key="3">
    <source>
        <dbReference type="ARBA" id="ARBA00023163"/>
    </source>
</evidence>
<feature type="domain" description="Response regulatory" evidence="6">
    <location>
        <begin position="2"/>
        <end position="119"/>
    </location>
</feature>
<sequence length="502" mass="56548">MNILIADDEILVRSSLRSMLEELDLPIRIAGEARNGEELLALLDSESPDLVFVDIRMPKLSGLDAIRLGKEKAPGAHWIILTGFTEFEYAQEAIRLGATNYLLKPADPAELASCVQHTLREVQRQAHSLNCEFEHWISLQIRELHTRLAGGSQNPFPEYSFAAMEVVADSRRAADDTQSRLQKVVGKLLDVTVPAEFRTQVRFCSSGDDPHRMSCYWAWPAIEGIARSGTRFPWRESAEHVLRGSEDDGFSVTALLTDSCGDIRTLLRQAEELHSLAPLRIFRPEDTVLTPSILRAEASIAGRLERSKAWMLLTDSCSRRDFIEYAKRLGELRKQESRDWHPDSPSCRALTRFVRTTVGARVQESMQVDEWFHALSAVGDKMLASEAGGSASQESIVQRVIRYVDLHYMEEIGIGKLAEEFGLTPNYLSSVFHKKQGVTFVKYLTSTRMLKAKQLLLTQPSLKVNQVAEAVGYFSTRHFTKLFVEHFGVYPSDFRDKAAQSS</sequence>
<dbReference type="GO" id="GO:0000160">
    <property type="term" value="P:phosphorelay signal transduction system"/>
    <property type="evidence" value="ECO:0007669"/>
    <property type="project" value="InterPro"/>
</dbReference>
<dbReference type="PROSITE" id="PS01124">
    <property type="entry name" value="HTH_ARAC_FAMILY_2"/>
    <property type="match status" value="1"/>
</dbReference>
<dbReference type="EMBL" id="SUPK01000008">
    <property type="protein sequence ID" value="TJY40670.1"/>
    <property type="molecule type" value="Genomic_DNA"/>
</dbReference>
<evidence type="ECO:0000256" key="4">
    <source>
        <dbReference type="PROSITE-ProRule" id="PRU00169"/>
    </source>
</evidence>
<evidence type="ECO:0000313" key="7">
    <source>
        <dbReference type="EMBL" id="TJY40670.1"/>
    </source>
</evidence>
<dbReference type="Pfam" id="PF12833">
    <property type="entry name" value="HTH_18"/>
    <property type="match status" value="1"/>
</dbReference>
<reference evidence="7 8" key="1">
    <citation type="submission" date="2019-04" db="EMBL/GenBank/DDBJ databases">
        <title>Cohnella sp. nov., isolated from soil.</title>
        <authorList>
            <person name="Kim W."/>
        </authorList>
    </citation>
    <scope>NUCLEOTIDE SEQUENCE [LARGE SCALE GENOMIC DNA]</scope>
    <source>
        <strain evidence="7 8">CAU 1483</strain>
    </source>
</reference>
<dbReference type="InterPro" id="IPR001789">
    <property type="entry name" value="Sig_transdc_resp-reg_receiver"/>
</dbReference>
<dbReference type="PROSITE" id="PS50110">
    <property type="entry name" value="RESPONSE_REGULATORY"/>
    <property type="match status" value="1"/>
</dbReference>
<dbReference type="InterPro" id="IPR018060">
    <property type="entry name" value="HTH_AraC"/>
</dbReference>
<proteinExistence type="predicted"/>
<evidence type="ECO:0000259" key="5">
    <source>
        <dbReference type="PROSITE" id="PS01124"/>
    </source>
</evidence>
<dbReference type="InterPro" id="IPR011006">
    <property type="entry name" value="CheY-like_superfamily"/>
</dbReference>
<dbReference type="SMART" id="SM00448">
    <property type="entry name" value="REC"/>
    <property type="match status" value="1"/>
</dbReference>
<dbReference type="RefSeq" id="WP_136778860.1">
    <property type="nucleotide sequence ID" value="NZ_SUPK01000008.1"/>
</dbReference>
<evidence type="ECO:0000256" key="2">
    <source>
        <dbReference type="ARBA" id="ARBA00023125"/>
    </source>
</evidence>
<dbReference type="Pfam" id="PF00072">
    <property type="entry name" value="Response_reg"/>
    <property type="match status" value="1"/>
</dbReference>
<keyword evidence="4" id="KW-0597">Phosphoprotein</keyword>
<dbReference type="SMART" id="SM00342">
    <property type="entry name" value="HTH_ARAC"/>
    <property type="match status" value="1"/>
</dbReference>
<evidence type="ECO:0000256" key="1">
    <source>
        <dbReference type="ARBA" id="ARBA00023015"/>
    </source>
</evidence>
<name>A0A4U0F844_9BACL</name>
<dbReference type="PANTHER" id="PTHR43280:SF2">
    <property type="entry name" value="HTH-TYPE TRANSCRIPTIONAL REGULATOR EXSA"/>
    <property type="match status" value="1"/>
</dbReference>
<dbReference type="SUPFAM" id="SSF46689">
    <property type="entry name" value="Homeodomain-like"/>
    <property type="match status" value="2"/>
</dbReference>
<dbReference type="AlphaFoldDB" id="A0A4U0F844"/>
<gene>
    <name evidence="7" type="ORF">E5161_16065</name>
</gene>
<feature type="domain" description="HTH araC/xylS-type" evidence="5">
    <location>
        <begin position="398"/>
        <end position="497"/>
    </location>
</feature>
<dbReference type="SUPFAM" id="SSF52172">
    <property type="entry name" value="CheY-like"/>
    <property type="match status" value="1"/>
</dbReference>
<keyword evidence="8" id="KW-1185">Reference proteome</keyword>
<protein>
    <submittedName>
        <fullName evidence="7">Response regulator</fullName>
    </submittedName>
</protein>